<dbReference type="PROSITE" id="PS00039">
    <property type="entry name" value="DEAD_ATP_HELICASE"/>
    <property type="match status" value="1"/>
</dbReference>
<feature type="domain" description="Helicase ATP-binding" evidence="13">
    <location>
        <begin position="33"/>
        <end position="206"/>
    </location>
</feature>
<dbReference type="InterPro" id="IPR001650">
    <property type="entry name" value="Helicase_C-like"/>
</dbReference>
<dbReference type="PROSITE" id="PS51192">
    <property type="entry name" value="HELICASE_ATP_BIND_1"/>
    <property type="match status" value="1"/>
</dbReference>
<dbReference type="PROSITE" id="PS51194">
    <property type="entry name" value="HELICASE_CTER"/>
    <property type="match status" value="1"/>
</dbReference>
<feature type="short sequence motif" description="Q motif" evidence="10">
    <location>
        <begin position="2"/>
        <end position="30"/>
    </location>
</feature>
<keyword evidence="5 11" id="KW-0347">Helicase</keyword>
<evidence type="ECO:0000259" key="13">
    <source>
        <dbReference type="PROSITE" id="PS51192"/>
    </source>
</evidence>
<dbReference type="AlphaFoldDB" id="A0A975WBK9"/>
<keyword evidence="17" id="KW-1185">Reference proteome</keyword>
<keyword evidence="6 11" id="KW-0067">ATP-binding</keyword>
<dbReference type="Pfam" id="PF00270">
    <property type="entry name" value="DEAD"/>
    <property type="match status" value="1"/>
</dbReference>
<dbReference type="PROSITE" id="PS51195">
    <property type="entry name" value="Q_MOTIF"/>
    <property type="match status" value="1"/>
</dbReference>
<dbReference type="InterPro" id="IPR050079">
    <property type="entry name" value="DEAD_box_RNA_helicase"/>
</dbReference>
<keyword evidence="4 11" id="KW-0378">Hydrolase</keyword>
<dbReference type="RefSeq" id="WP_074837230.1">
    <property type="nucleotide sequence ID" value="NZ_CATLQZ010000019.1"/>
</dbReference>
<dbReference type="GO" id="GO:0009266">
    <property type="term" value="P:response to temperature stimulus"/>
    <property type="evidence" value="ECO:0007669"/>
    <property type="project" value="UniProtKB-ARBA"/>
</dbReference>
<comment type="caution">
    <text evidence="16">The sequence shown here is derived from an EMBL/GenBank/DDBJ whole genome shotgun (WGS) entry which is preliminary data.</text>
</comment>
<comment type="similarity">
    <text evidence="7 11">Belongs to the DEAD box helicase family.</text>
</comment>
<comment type="catalytic activity">
    <reaction evidence="8">
        <text>ATP + H2O = ADP + phosphate + H(+)</text>
        <dbReference type="Rhea" id="RHEA:13065"/>
        <dbReference type="ChEBI" id="CHEBI:15377"/>
        <dbReference type="ChEBI" id="CHEBI:15378"/>
        <dbReference type="ChEBI" id="CHEBI:30616"/>
        <dbReference type="ChEBI" id="CHEBI:43474"/>
        <dbReference type="ChEBI" id="CHEBI:456216"/>
        <dbReference type="EC" id="3.6.4.13"/>
    </reaction>
</comment>
<feature type="domain" description="Helicase C-terminal" evidence="14">
    <location>
        <begin position="239"/>
        <end position="386"/>
    </location>
</feature>
<accession>A0A975WBK9</accession>
<dbReference type="EMBL" id="FNYY01000010">
    <property type="protein sequence ID" value="SEJ77879.1"/>
    <property type="molecule type" value="Genomic_DNA"/>
</dbReference>
<evidence type="ECO:0000313" key="17">
    <source>
        <dbReference type="Proteomes" id="UP000182932"/>
    </source>
</evidence>
<evidence type="ECO:0000256" key="9">
    <source>
        <dbReference type="ARBA" id="ARBA00074363"/>
    </source>
</evidence>
<evidence type="ECO:0000256" key="12">
    <source>
        <dbReference type="SAM" id="MobiDB-lite"/>
    </source>
</evidence>
<dbReference type="Proteomes" id="UP000182932">
    <property type="component" value="Unassembled WGS sequence"/>
</dbReference>
<dbReference type="GO" id="GO:0005524">
    <property type="term" value="F:ATP binding"/>
    <property type="evidence" value="ECO:0007669"/>
    <property type="project" value="UniProtKB-KW"/>
</dbReference>
<evidence type="ECO:0000256" key="6">
    <source>
        <dbReference type="ARBA" id="ARBA00022840"/>
    </source>
</evidence>
<evidence type="ECO:0000256" key="2">
    <source>
        <dbReference type="ARBA" id="ARBA00022490"/>
    </source>
</evidence>
<dbReference type="EC" id="3.6.4.13" evidence="1"/>
<dbReference type="InterPro" id="IPR000629">
    <property type="entry name" value="RNA-helicase_DEAD-box_CS"/>
</dbReference>
<evidence type="ECO:0000256" key="11">
    <source>
        <dbReference type="RuleBase" id="RU000492"/>
    </source>
</evidence>
<sequence>MTKFSDLDLNPKVLKAVEEAGYETPTPIQAGAIPAALQGRDVLGIAQTGTGKTASFTLPMIHMLARGRARARMPRSLVLCPTRELAAQVAENFDTYAKHVKLTKALLIGGVSFKEQDLLIDKGVDVLIATPGRLLDHFERGKLLLTGVQVMVVDEADRMLDMGFIPDIERIFSLTPFTRQTLFFSATMAPEIERITNTFLSAPERIEVARQATASETIEQGVVMFKASRRDREGSEKRKVLRALIEGEGEKCTNAIVFCNRKTDVDITAKSLKKYGMDAAPIHGDLDQSQRTRTLEAFRNGELKVLVASDVAARGLDVPSVSHVFNFDVPSHAEDYVHRIGRTGRAGRDGKALMICVPKDEKNFDAIEKLIQKEIPRVENPVKTEDKPRRGKSEKAEETPEAETAAKPDRRSRGERPERKEAAPERQERNDRTDTKPQDKPSRGRGGRRTGGGDNKVVGMGDHMPQFIALSFDERRAG</sequence>
<feature type="compositionally biased region" description="Basic and acidic residues" evidence="12">
    <location>
        <begin position="378"/>
        <end position="442"/>
    </location>
</feature>
<proteinExistence type="inferred from homology"/>
<dbReference type="InterPro" id="IPR014001">
    <property type="entry name" value="Helicase_ATP-bd"/>
</dbReference>
<evidence type="ECO:0000256" key="10">
    <source>
        <dbReference type="PROSITE-ProRule" id="PRU00552"/>
    </source>
</evidence>
<dbReference type="SUPFAM" id="SSF52540">
    <property type="entry name" value="P-loop containing nucleoside triphosphate hydrolases"/>
    <property type="match status" value="1"/>
</dbReference>
<dbReference type="GO" id="GO:0005829">
    <property type="term" value="C:cytosol"/>
    <property type="evidence" value="ECO:0007669"/>
    <property type="project" value="TreeGrafter"/>
</dbReference>
<dbReference type="FunFam" id="3.40.50.300:FF:000108">
    <property type="entry name" value="ATP-dependent RNA helicase RhlE"/>
    <property type="match status" value="1"/>
</dbReference>
<dbReference type="SMART" id="SM00487">
    <property type="entry name" value="DEXDc"/>
    <property type="match status" value="1"/>
</dbReference>
<evidence type="ECO:0000259" key="15">
    <source>
        <dbReference type="PROSITE" id="PS51195"/>
    </source>
</evidence>
<keyword evidence="2" id="KW-0963">Cytoplasm</keyword>
<dbReference type="CDD" id="cd00268">
    <property type="entry name" value="DEADc"/>
    <property type="match status" value="1"/>
</dbReference>
<dbReference type="GO" id="GO:0042255">
    <property type="term" value="P:ribosome assembly"/>
    <property type="evidence" value="ECO:0007669"/>
    <property type="project" value="UniProtKB-ARBA"/>
</dbReference>
<dbReference type="GO" id="GO:0003724">
    <property type="term" value="F:RNA helicase activity"/>
    <property type="evidence" value="ECO:0007669"/>
    <property type="project" value="UniProtKB-EC"/>
</dbReference>
<evidence type="ECO:0000313" key="16">
    <source>
        <dbReference type="EMBL" id="SEJ77879.1"/>
    </source>
</evidence>
<dbReference type="InterPro" id="IPR044742">
    <property type="entry name" value="DEAD/DEAH_RhlB"/>
</dbReference>
<reference evidence="16 17" key="1">
    <citation type="submission" date="2016-10" db="EMBL/GenBank/DDBJ databases">
        <authorList>
            <person name="Varghese N."/>
            <person name="Submissions S."/>
        </authorList>
    </citation>
    <scope>NUCLEOTIDE SEQUENCE [LARGE SCALE GENOMIC DNA]</scope>
    <source>
        <strain evidence="16 17">FF3</strain>
    </source>
</reference>
<dbReference type="GO" id="GO:0016787">
    <property type="term" value="F:hydrolase activity"/>
    <property type="evidence" value="ECO:0007669"/>
    <property type="project" value="UniProtKB-KW"/>
</dbReference>
<dbReference type="Gene3D" id="3.40.50.300">
    <property type="entry name" value="P-loop containing nucleotide triphosphate hydrolases"/>
    <property type="match status" value="2"/>
</dbReference>
<organism evidence="16 17">
    <name type="scientific">Marinovum algicola</name>
    <dbReference type="NCBI Taxonomy" id="42444"/>
    <lineage>
        <taxon>Bacteria</taxon>
        <taxon>Pseudomonadati</taxon>
        <taxon>Pseudomonadota</taxon>
        <taxon>Alphaproteobacteria</taxon>
        <taxon>Rhodobacterales</taxon>
        <taxon>Roseobacteraceae</taxon>
        <taxon>Marinovum</taxon>
    </lineage>
</organism>
<dbReference type="CDD" id="cd18787">
    <property type="entry name" value="SF2_C_DEAD"/>
    <property type="match status" value="1"/>
</dbReference>
<evidence type="ECO:0000256" key="3">
    <source>
        <dbReference type="ARBA" id="ARBA00022741"/>
    </source>
</evidence>
<evidence type="ECO:0000256" key="8">
    <source>
        <dbReference type="ARBA" id="ARBA00047984"/>
    </source>
</evidence>
<dbReference type="Pfam" id="PF00271">
    <property type="entry name" value="Helicase_C"/>
    <property type="match status" value="1"/>
</dbReference>
<evidence type="ECO:0000256" key="5">
    <source>
        <dbReference type="ARBA" id="ARBA00022806"/>
    </source>
</evidence>
<name>A0A975WBK9_9RHOB</name>
<dbReference type="PANTHER" id="PTHR47959:SF13">
    <property type="entry name" value="ATP-DEPENDENT RNA HELICASE RHLE"/>
    <property type="match status" value="1"/>
</dbReference>
<evidence type="ECO:0000256" key="7">
    <source>
        <dbReference type="ARBA" id="ARBA00038437"/>
    </source>
</evidence>
<dbReference type="GeneID" id="80819163"/>
<protein>
    <recommendedName>
        <fullName evidence="9">DEAD-box ATP-dependent RNA helicase RhpA</fullName>
        <ecNumber evidence="1">3.6.4.13</ecNumber>
    </recommendedName>
</protein>
<feature type="domain" description="DEAD-box RNA helicase Q" evidence="15">
    <location>
        <begin position="2"/>
        <end position="30"/>
    </location>
</feature>
<evidence type="ECO:0000256" key="1">
    <source>
        <dbReference type="ARBA" id="ARBA00012552"/>
    </source>
</evidence>
<feature type="region of interest" description="Disordered" evidence="12">
    <location>
        <begin position="378"/>
        <end position="462"/>
    </location>
</feature>
<gene>
    <name evidence="16" type="ORF">SAMN04487940_110100</name>
</gene>
<dbReference type="PANTHER" id="PTHR47959">
    <property type="entry name" value="ATP-DEPENDENT RNA HELICASE RHLE-RELATED"/>
    <property type="match status" value="1"/>
</dbReference>
<evidence type="ECO:0000259" key="14">
    <source>
        <dbReference type="PROSITE" id="PS51194"/>
    </source>
</evidence>
<dbReference type="InterPro" id="IPR027417">
    <property type="entry name" value="P-loop_NTPase"/>
</dbReference>
<keyword evidence="3 11" id="KW-0547">Nucleotide-binding</keyword>
<evidence type="ECO:0000256" key="4">
    <source>
        <dbReference type="ARBA" id="ARBA00022801"/>
    </source>
</evidence>
<dbReference type="InterPro" id="IPR011545">
    <property type="entry name" value="DEAD/DEAH_box_helicase_dom"/>
</dbReference>
<dbReference type="InterPro" id="IPR014014">
    <property type="entry name" value="RNA_helicase_DEAD_Q_motif"/>
</dbReference>
<dbReference type="SMART" id="SM00490">
    <property type="entry name" value="HELICc"/>
    <property type="match status" value="1"/>
</dbReference>
<dbReference type="GO" id="GO:0003676">
    <property type="term" value="F:nucleic acid binding"/>
    <property type="evidence" value="ECO:0007669"/>
    <property type="project" value="InterPro"/>
</dbReference>